<proteinExistence type="predicted"/>
<evidence type="ECO:0000313" key="1">
    <source>
        <dbReference type="EMBL" id="KYF77128.1"/>
    </source>
</evidence>
<organism evidence="1 2">
    <name type="scientific">Sorangium cellulosum</name>
    <name type="common">Polyangium cellulosum</name>
    <dbReference type="NCBI Taxonomy" id="56"/>
    <lineage>
        <taxon>Bacteria</taxon>
        <taxon>Pseudomonadati</taxon>
        <taxon>Myxococcota</taxon>
        <taxon>Polyangia</taxon>
        <taxon>Polyangiales</taxon>
        <taxon>Polyangiaceae</taxon>
        <taxon>Sorangium</taxon>
    </lineage>
</organism>
<dbReference type="AlphaFoldDB" id="A0A150RBM9"/>
<evidence type="ECO:0000313" key="2">
    <source>
        <dbReference type="Proteomes" id="UP000075635"/>
    </source>
</evidence>
<gene>
    <name evidence="1" type="ORF">BE17_02570</name>
</gene>
<dbReference type="Proteomes" id="UP000075635">
    <property type="component" value="Unassembled WGS sequence"/>
</dbReference>
<accession>A0A150RBM9</accession>
<reference evidence="1 2" key="1">
    <citation type="submission" date="2014-02" db="EMBL/GenBank/DDBJ databases">
        <title>The small core and large imbalanced accessory genome model reveals a collaborative survival strategy of Sorangium cellulosum strains in nature.</title>
        <authorList>
            <person name="Han K."/>
            <person name="Peng R."/>
            <person name="Blom J."/>
            <person name="Li Y.-Z."/>
        </authorList>
    </citation>
    <scope>NUCLEOTIDE SEQUENCE [LARGE SCALE GENOMIC DNA]</scope>
    <source>
        <strain evidence="1 2">So0011-07</strain>
    </source>
</reference>
<name>A0A150RBM9_SORCE</name>
<evidence type="ECO:0008006" key="3">
    <source>
        <dbReference type="Google" id="ProtNLM"/>
    </source>
</evidence>
<protein>
    <recommendedName>
        <fullName evidence="3">Recombination-associated protein RdgC</fullName>
    </recommendedName>
</protein>
<dbReference type="EMBL" id="JEMB01002939">
    <property type="protein sequence ID" value="KYF77128.1"/>
    <property type="molecule type" value="Genomic_DNA"/>
</dbReference>
<sequence length="209" mass="23716">MGALRGKLTFSRFFVLGDPPDNLAGTSMKRIRASASQPLVPEQDENERHGWCSIEDPMDVDLDHEKVFFNEYVCLGLRVDRWVVPKPLLQAHLREAEAALLERKGLERLGKKARADLKLFVLKKLRRQLIPVTKSTELVWHTGTGVARFFSQSPRVHLLVQDLFEKTFRLKLVPESPGTAAERRQLDARAEKLWEALEPTSLARPGGAE</sequence>
<comment type="caution">
    <text evidence="1">The sequence shown here is derived from an EMBL/GenBank/DDBJ whole genome shotgun (WGS) entry which is preliminary data.</text>
</comment>